<gene>
    <name evidence="2" type="ORF">M5D96_009787</name>
</gene>
<dbReference type="OrthoDB" id="6370791at2759"/>
<sequence>MVSFAQLLLVALLLGLTAVRATPVVQQAASAQFTSAMTDFLQAFKSIMPCGYGDIPVLAPIVNPFYEFDVASDDFAVVGNVTNIHIQGLDTFKVLSASDYGQTGEAAYDLLFPNIQVLGFAQMDGFINVGGLKLPIRQNDVINEALMDLRFVGSYRFANSLTNSSGLRVVDFKQTIYLAGVELDNWNTLWNSSTNNFWNRWMKTLLPLALEEIQPNITDLLYQHFLVPKINELLANVSMAELVSFFQTQAQLWANANCQA</sequence>
<dbReference type="SMART" id="SM00700">
    <property type="entry name" value="JHBP"/>
    <property type="match status" value="1"/>
</dbReference>
<dbReference type="AlphaFoldDB" id="A0A9P9YIK7"/>
<name>A0A9P9YIK7_9MUSC</name>
<accession>A0A9P9YIK7</accession>
<comment type="caution">
    <text evidence="2">The sequence shown here is derived from an EMBL/GenBank/DDBJ whole genome shotgun (WGS) entry which is preliminary data.</text>
</comment>
<dbReference type="Pfam" id="PF06585">
    <property type="entry name" value="JHBP"/>
    <property type="match status" value="1"/>
</dbReference>
<feature type="chain" id="PRO_5040411619" evidence="1">
    <location>
        <begin position="22"/>
        <end position="260"/>
    </location>
</feature>
<dbReference type="Gene3D" id="3.15.10.30">
    <property type="entry name" value="Haemolymph juvenile hormone binding protein"/>
    <property type="match status" value="1"/>
</dbReference>
<evidence type="ECO:0000313" key="3">
    <source>
        <dbReference type="Proteomes" id="UP001059596"/>
    </source>
</evidence>
<dbReference type="PANTHER" id="PTHR20993:SF0">
    <property type="entry name" value="GH07914P"/>
    <property type="match status" value="1"/>
</dbReference>
<dbReference type="EMBL" id="JAMKOV010000012">
    <property type="protein sequence ID" value="KAI8037623.1"/>
    <property type="molecule type" value="Genomic_DNA"/>
</dbReference>
<keyword evidence="1" id="KW-0732">Signal</keyword>
<reference evidence="2" key="1">
    <citation type="journal article" date="2023" name="Genome Biol. Evol.">
        <title>Long-read-based Genome Assembly of Drosophila gunungcola Reveals Fewer Chemosensory Genes in Flower-breeding Species.</title>
        <authorList>
            <person name="Negi A."/>
            <person name="Liao B.Y."/>
            <person name="Yeh S.D."/>
        </authorList>
    </citation>
    <scope>NUCLEOTIDE SEQUENCE</scope>
    <source>
        <strain evidence="2">Sukarami</strain>
    </source>
</reference>
<feature type="signal peptide" evidence="1">
    <location>
        <begin position="1"/>
        <end position="21"/>
    </location>
</feature>
<dbReference type="PANTHER" id="PTHR20993">
    <property type="entry name" value="GH07914P"/>
    <property type="match status" value="1"/>
</dbReference>
<proteinExistence type="predicted"/>
<protein>
    <submittedName>
        <fullName evidence="2">Uncharacterized protein</fullName>
    </submittedName>
</protein>
<evidence type="ECO:0000256" key="1">
    <source>
        <dbReference type="SAM" id="SignalP"/>
    </source>
</evidence>
<dbReference type="InterPro" id="IPR038606">
    <property type="entry name" value="To_sf"/>
</dbReference>
<organism evidence="2 3">
    <name type="scientific">Drosophila gunungcola</name>
    <name type="common">fruit fly</name>
    <dbReference type="NCBI Taxonomy" id="103775"/>
    <lineage>
        <taxon>Eukaryota</taxon>
        <taxon>Metazoa</taxon>
        <taxon>Ecdysozoa</taxon>
        <taxon>Arthropoda</taxon>
        <taxon>Hexapoda</taxon>
        <taxon>Insecta</taxon>
        <taxon>Pterygota</taxon>
        <taxon>Neoptera</taxon>
        <taxon>Endopterygota</taxon>
        <taxon>Diptera</taxon>
        <taxon>Brachycera</taxon>
        <taxon>Muscomorpha</taxon>
        <taxon>Ephydroidea</taxon>
        <taxon>Drosophilidae</taxon>
        <taxon>Drosophila</taxon>
        <taxon>Sophophora</taxon>
    </lineage>
</organism>
<keyword evidence="3" id="KW-1185">Reference proteome</keyword>
<evidence type="ECO:0000313" key="2">
    <source>
        <dbReference type="EMBL" id="KAI8037623.1"/>
    </source>
</evidence>
<dbReference type="Proteomes" id="UP001059596">
    <property type="component" value="Unassembled WGS sequence"/>
</dbReference>
<dbReference type="InterPro" id="IPR010562">
    <property type="entry name" value="Haemolymph_juvenile_hormone-bd"/>
</dbReference>